<proteinExistence type="predicted"/>
<feature type="transmembrane region" description="Helical" evidence="1">
    <location>
        <begin position="6"/>
        <end position="23"/>
    </location>
</feature>
<keyword evidence="4" id="KW-1185">Reference proteome</keyword>
<evidence type="ECO:0000259" key="2">
    <source>
        <dbReference type="Pfam" id="PF05419"/>
    </source>
</evidence>
<feature type="domain" description="GUN4-like" evidence="2">
    <location>
        <begin position="83"/>
        <end position="222"/>
    </location>
</feature>
<keyword evidence="1" id="KW-0472">Membrane</keyword>
<feature type="transmembrane region" description="Helical" evidence="1">
    <location>
        <begin position="35"/>
        <end position="55"/>
    </location>
</feature>
<gene>
    <name evidence="3" type="ORF">AAEJ74_25535</name>
</gene>
<sequence length="258" mass="29762">MTSINFPLFLDLIIGKLFIQLMTMHKPKLIKYKKFFYFWGLSIIVLWLILVQFPANSKIDSQYHVLITRSSLPVLKSQGGQDVEAMYSRLENFAQEGDWRKADEQNWELIKQVGNRWGNLGSQIHPEEIAQISCSDLRRIDEVWKKHSNGNFGYSVQLKVWREQFNTTQLQGLMEGERNREVFQASLRLYAALGWLITPSSKRNYQNFIFDLQAPPGHLPCYSGNSVNHCYTACDSGRAPGFCGGVVVENSRFLECRL</sequence>
<dbReference type="Pfam" id="PF05419">
    <property type="entry name" value="GUN4"/>
    <property type="match status" value="1"/>
</dbReference>
<accession>A0ABU9ESF4</accession>
<evidence type="ECO:0000313" key="4">
    <source>
        <dbReference type="Proteomes" id="UP001387447"/>
    </source>
</evidence>
<name>A0ABU9ESF4_LIMFS</name>
<dbReference type="EMBL" id="JBBWYZ010000027">
    <property type="protein sequence ID" value="MEK9514896.1"/>
    <property type="molecule type" value="Genomic_DNA"/>
</dbReference>
<dbReference type="InterPro" id="IPR008629">
    <property type="entry name" value="GUN4-like"/>
</dbReference>
<dbReference type="Gene3D" id="1.25.40.620">
    <property type="match status" value="1"/>
</dbReference>
<dbReference type="Gene3D" id="1.10.10.1770">
    <property type="entry name" value="Gun4-like"/>
    <property type="match status" value="1"/>
</dbReference>
<keyword evidence="1" id="KW-1133">Transmembrane helix</keyword>
<dbReference type="PANTHER" id="PTHR34800">
    <property type="entry name" value="TETRAPYRROLE-BINDING PROTEIN, CHLOROPLASTIC"/>
    <property type="match status" value="1"/>
</dbReference>
<organism evidence="3 4">
    <name type="scientific">Limnospira fusiformis PMC 851.14</name>
    <dbReference type="NCBI Taxonomy" id="2219512"/>
    <lineage>
        <taxon>Bacteria</taxon>
        <taxon>Bacillati</taxon>
        <taxon>Cyanobacteriota</taxon>
        <taxon>Cyanophyceae</taxon>
        <taxon>Oscillatoriophycideae</taxon>
        <taxon>Oscillatoriales</taxon>
        <taxon>Sirenicapillariaceae</taxon>
        <taxon>Limnospira</taxon>
    </lineage>
</organism>
<keyword evidence="1" id="KW-0812">Transmembrane</keyword>
<dbReference type="PANTHER" id="PTHR34800:SF1">
    <property type="entry name" value="TETRAPYRROLE-BINDING PROTEIN, CHLOROPLASTIC"/>
    <property type="match status" value="1"/>
</dbReference>
<evidence type="ECO:0000256" key="1">
    <source>
        <dbReference type="SAM" id="Phobius"/>
    </source>
</evidence>
<reference evidence="3 4" key="1">
    <citation type="journal article" date="2024" name="Front. Microbiol.">
        <title>Transcriptomic insights into the dominance of two phototrophs throughout the water column of a tropical hypersaline-alkaline crater lake (Dziani Dzaha, Mayotte).</title>
        <authorList>
            <person name="Duperron S."/>
            <person name="Halary S."/>
            <person name="Bouly J.-P."/>
            <person name="Roussel T."/>
            <person name="Hugoni M."/>
            <person name="Bruto M."/>
            <person name="Oger P."/>
            <person name="Duval C."/>
            <person name="Woo A."/>
            <person name="Jezequiel D."/>
            <person name="Ader M."/>
            <person name="Leboulanger C."/>
            <person name="Agogue H."/>
            <person name="Grossi V."/>
            <person name="Trousselier M."/>
            <person name="Bernard C."/>
        </authorList>
    </citation>
    <scope>NUCLEOTIDE SEQUENCE [LARGE SCALE GENOMIC DNA]</scope>
    <source>
        <strain evidence="3 4">PMC 851.14</strain>
    </source>
</reference>
<comment type="caution">
    <text evidence="3">The sequence shown here is derived from an EMBL/GenBank/DDBJ whole genome shotgun (WGS) entry which is preliminary data.</text>
</comment>
<dbReference type="InterPro" id="IPR037215">
    <property type="entry name" value="GUN4-like_sf"/>
</dbReference>
<protein>
    <submittedName>
        <fullName evidence="3">GUN4 domain-containing protein</fullName>
    </submittedName>
</protein>
<evidence type="ECO:0000313" key="3">
    <source>
        <dbReference type="EMBL" id="MEK9514896.1"/>
    </source>
</evidence>
<dbReference type="SUPFAM" id="SSF140869">
    <property type="entry name" value="GUN4-like"/>
    <property type="match status" value="1"/>
</dbReference>
<dbReference type="Proteomes" id="UP001387447">
    <property type="component" value="Unassembled WGS sequence"/>
</dbReference>